<evidence type="ECO:0000313" key="4">
    <source>
        <dbReference type="EMBL" id="RDH84655.1"/>
    </source>
</evidence>
<evidence type="ECO:0000313" key="5">
    <source>
        <dbReference type="Proteomes" id="UP000254266"/>
    </source>
</evidence>
<feature type="compositionally biased region" description="Low complexity" evidence="2">
    <location>
        <begin position="35"/>
        <end position="46"/>
    </location>
</feature>
<dbReference type="SMART" id="SM00228">
    <property type="entry name" value="PDZ"/>
    <property type="match status" value="1"/>
</dbReference>
<evidence type="ECO:0000256" key="1">
    <source>
        <dbReference type="SAM" id="Coils"/>
    </source>
</evidence>
<evidence type="ECO:0000256" key="2">
    <source>
        <dbReference type="SAM" id="MobiDB-lite"/>
    </source>
</evidence>
<evidence type="ECO:0000259" key="3">
    <source>
        <dbReference type="SMART" id="SM00228"/>
    </source>
</evidence>
<gene>
    <name evidence="4" type="ORF">DIZ80_04075</name>
</gene>
<dbReference type="InterPro" id="IPR001478">
    <property type="entry name" value="PDZ"/>
</dbReference>
<dbReference type="InterPro" id="IPR036034">
    <property type="entry name" value="PDZ_sf"/>
</dbReference>
<keyword evidence="1" id="KW-0175">Coiled coil</keyword>
<feature type="domain" description="PDZ" evidence="3">
    <location>
        <begin position="183"/>
        <end position="251"/>
    </location>
</feature>
<comment type="caution">
    <text evidence="4">The sequence shown here is derived from an EMBL/GenBank/DDBJ whole genome shotgun (WGS) entry which is preliminary data.</text>
</comment>
<sequence>MKSHLTTLIIALVVGYFGGYMSNTDYFNSEKSSHKNSANNNNQKPNPFQTQADSDDLAYQFELLQYKFDGLQNQVETLKVSLKNNTISQNDAEDSSGKNNSKKKIKSNVTPNAENLIASGINPDIAEDILRRMSQQDFRRLELQNMMRRSSSTQRREYSKELRELNSNKITLRSEMGDDAYDQYLYVSGQNNRVKVSSVMAGSPAESSGFQPDDIILYYDDKKILSWPDVRAATMQGEIGSYTSIEIIRDGTQMSLMVPRGTLGVQLDAVQIEPAQ</sequence>
<name>A0A370DIB1_9GAMM</name>
<protein>
    <recommendedName>
        <fullName evidence="3">PDZ domain-containing protein</fullName>
    </recommendedName>
</protein>
<keyword evidence="5" id="KW-1185">Reference proteome</keyword>
<feature type="coiled-coil region" evidence="1">
    <location>
        <begin position="148"/>
        <end position="175"/>
    </location>
</feature>
<reference evidence="4 5" key="1">
    <citation type="journal article" date="2018" name="ISME J.">
        <title>Endosymbiont genomes yield clues of tubeworm success.</title>
        <authorList>
            <person name="Li Y."/>
            <person name="Liles M.R."/>
            <person name="Halanych K.M."/>
        </authorList>
    </citation>
    <scope>NUCLEOTIDE SEQUENCE [LARGE SCALE GENOMIC DNA]</scope>
    <source>
        <strain evidence="4">A1464</strain>
    </source>
</reference>
<organism evidence="4 5">
    <name type="scientific">endosymbiont of Galathealinum brachiosum</name>
    <dbReference type="NCBI Taxonomy" id="2200906"/>
    <lineage>
        <taxon>Bacteria</taxon>
        <taxon>Pseudomonadati</taxon>
        <taxon>Pseudomonadota</taxon>
        <taxon>Gammaproteobacteria</taxon>
        <taxon>sulfur-oxidizing symbionts</taxon>
    </lineage>
</organism>
<feature type="region of interest" description="Disordered" evidence="2">
    <location>
        <begin position="29"/>
        <end position="51"/>
    </location>
</feature>
<dbReference type="Pfam" id="PF13180">
    <property type="entry name" value="PDZ_2"/>
    <property type="match status" value="1"/>
</dbReference>
<proteinExistence type="predicted"/>
<dbReference type="AlphaFoldDB" id="A0A370DIB1"/>
<dbReference type="SUPFAM" id="SSF50156">
    <property type="entry name" value="PDZ domain-like"/>
    <property type="match status" value="1"/>
</dbReference>
<feature type="region of interest" description="Disordered" evidence="2">
    <location>
        <begin position="88"/>
        <end position="108"/>
    </location>
</feature>
<dbReference type="Gene3D" id="2.30.42.10">
    <property type="match status" value="1"/>
</dbReference>
<dbReference type="EMBL" id="QFXC01000007">
    <property type="protein sequence ID" value="RDH84655.1"/>
    <property type="molecule type" value="Genomic_DNA"/>
</dbReference>
<dbReference type="Proteomes" id="UP000254266">
    <property type="component" value="Unassembled WGS sequence"/>
</dbReference>
<accession>A0A370DIB1</accession>